<keyword evidence="2" id="KW-0378">Hydrolase</keyword>
<evidence type="ECO:0000313" key="3">
    <source>
        <dbReference type="Proteomes" id="UP000314223"/>
    </source>
</evidence>
<evidence type="ECO:0000259" key="1">
    <source>
        <dbReference type="Pfam" id="PF12146"/>
    </source>
</evidence>
<dbReference type="EMBL" id="VDMQ01000001">
    <property type="protein sequence ID" value="TNM57780.1"/>
    <property type="molecule type" value="Genomic_DNA"/>
</dbReference>
<dbReference type="InterPro" id="IPR029058">
    <property type="entry name" value="AB_hydrolase_fold"/>
</dbReference>
<dbReference type="RefSeq" id="WP_139466847.1">
    <property type="nucleotide sequence ID" value="NZ_VDMQ01000001.1"/>
</dbReference>
<dbReference type="Proteomes" id="UP000314223">
    <property type="component" value="Unassembled WGS sequence"/>
</dbReference>
<protein>
    <submittedName>
        <fullName evidence="2">Alpha/beta hydrolase</fullName>
    </submittedName>
</protein>
<dbReference type="PANTHER" id="PTHR11614">
    <property type="entry name" value="PHOSPHOLIPASE-RELATED"/>
    <property type="match status" value="1"/>
</dbReference>
<dbReference type="GO" id="GO:0016787">
    <property type="term" value="F:hydrolase activity"/>
    <property type="evidence" value="ECO:0007669"/>
    <property type="project" value="UniProtKB-KW"/>
</dbReference>
<dbReference type="InterPro" id="IPR051044">
    <property type="entry name" value="MAG_DAG_Lipase"/>
</dbReference>
<dbReference type="AlphaFoldDB" id="A0A5C4X587"/>
<accession>A0A5C4X587</accession>
<dbReference type="Gene3D" id="3.40.50.1820">
    <property type="entry name" value="alpha/beta hydrolase"/>
    <property type="match status" value="1"/>
</dbReference>
<organism evidence="2 3">
    <name type="scientific">Brevibacterium sediminis</name>
    <dbReference type="NCBI Taxonomy" id="1857024"/>
    <lineage>
        <taxon>Bacteria</taxon>
        <taxon>Bacillati</taxon>
        <taxon>Actinomycetota</taxon>
        <taxon>Actinomycetes</taxon>
        <taxon>Micrococcales</taxon>
        <taxon>Brevibacteriaceae</taxon>
        <taxon>Brevibacterium</taxon>
    </lineage>
</organism>
<proteinExistence type="predicted"/>
<name>A0A5C4X587_9MICO</name>
<reference evidence="2 3" key="1">
    <citation type="submission" date="2019-06" db="EMBL/GenBank/DDBJ databases">
        <authorList>
            <person name="Mardanova A.M."/>
            <person name="Pudova D.S."/>
            <person name="Shagimardanova E.I."/>
            <person name="Gogoleva N.E."/>
            <person name="Lutfullin M.T."/>
            <person name="Hadieva G.F."/>
            <person name="Sharipova M.R."/>
        </authorList>
    </citation>
    <scope>NUCLEOTIDE SEQUENCE [LARGE SCALE GENOMIC DNA]</scope>
    <source>
        <strain evidence="2 3">MG-1</strain>
    </source>
</reference>
<dbReference type="SUPFAM" id="SSF53474">
    <property type="entry name" value="alpha/beta-Hydrolases"/>
    <property type="match status" value="1"/>
</dbReference>
<gene>
    <name evidence="2" type="ORF">FHQ09_00290</name>
</gene>
<sequence length="323" mass="35255">MALHEIEFTSHNDRDTVFGWLYTPTTEPRAIIHIIHGLGEHSRRYHHLIATLVDSGFAVVADDHSGHGRTAMQSGIWVDTGDDAARVVVADELTLQRKAREILPNLPYIVFGHSWGSMIARVMASDPTAGLAGLALCGIAAQMRGIDQTIDRVELTEAATGNRRAEPASDQLVGQLFDGFVERFGPDAGPTAWVALDEAVVADHGRDPFNNFGAPMSSRFLQGFVELYDGANADSWYATIPSGLPVLILAGDQDPVANYGEGAYHVANRLRATGHDEVRTRVFAGVRHEVHNEPTTRLEVEAEIVDFASRVSNRTRPVQTNES</sequence>
<dbReference type="Pfam" id="PF12146">
    <property type="entry name" value="Hydrolase_4"/>
    <property type="match status" value="1"/>
</dbReference>
<comment type="caution">
    <text evidence="2">The sequence shown here is derived from an EMBL/GenBank/DDBJ whole genome shotgun (WGS) entry which is preliminary data.</text>
</comment>
<dbReference type="InterPro" id="IPR022742">
    <property type="entry name" value="Hydrolase_4"/>
</dbReference>
<feature type="domain" description="Serine aminopeptidase S33" evidence="1">
    <location>
        <begin position="27"/>
        <end position="294"/>
    </location>
</feature>
<evidence type="ECO:0000313" key="2">
    <source>
        <dbReference type="EMBL" id="TNM57780.1"/>
    </source>
</evidence>